<dbReference type="Proteomes" id="UP000642094">
    <property type="component" value="Unassembled WGS sequence"/>
</dbReference>
<evidence type="ECO:0000313" key="2">
    <source>
        <dbReference type="Proteomes" id="UP000642094"/>
    </source>
</evidence>
<dbReference type="Pfam" id="PF00805">
    <property type="entry name" value="Pentapeptide"/>
    <property type="match status" value="4"/>
</dbReference>
<reference evidence="1 2" key="1">
    <citation type="journal article" date="2020" name="ISME J.">
        <title>Comparative genomics reveals insights into cyanobacterial evolution and habitat adaptation.</title>
        <authorList>
            <person name="Chen M.Y."/>
            <person name="Teng W.K."/>
            <person name="Zhao L."/>
            <person name="Hu C.X."/>
            <person name="Zhou Y.K."/>
            <person name="Han B.P."/>
            <person name="Song L.R."/>
            <person name="Shu W.S."/>
        </authorList>
    </citation>
    <scope>NUCLEOTIDE SEQUENCE [LARGE SCALE GENOMIC DNA]</scope>
    <source>
        <strain evidence="1 2">FACHB-723</strain>
    </source>
</reference>
<proteinExistence type="predicted"/>
<dbReference type="SUPFAM" id="SSF141571">
    <property type="entry name" value="Pentapeptide repeat-like"/>
    <property type="match status" value="2"/>
</dbReference>
<organism evidence="1 2">
    <name type="scientific">Pseudanabaena mucicola FACHB-723</name>
    <dbReference type="NCBI Taxonomy" id="2692860"/>
    <lineage>
        <taxon>Bacteria</taxon>
        <taxon>Bacillati</taxon>
        <taxon>Cyanobacteriota</taxon>
        <taxon>Cyanophyceae</taxon>
        <taxon>Pseudanabaenales</taxon>
        <taxon>Pseudanabaenaceae</taxon>
        <taxon>Pseudanabaena</taxon>
    </lineage>
</organism>
<accession>A0ABR7ZUP6</accession>
<keyword evidence="2" id="KW-1185">Reference proteome</keyword>
<comment type="caution">
    <text evidence="1">The sequence shown here is derived from an EMBL/GenBank/DDBJ whole genome shotgun (WGS) entry which is preliminary data.</text>
</comment>
<dbReference type="PANTHER" id="PTHR14136:SF17">
    <property type="entry name" value="BTB_POZ DOMAIN-CONTAINING PROTEIN KCTD9"/>
    <property type="match status" value="1"/>
</dbReference>
<evidence type="ECO:0000313" key="1">
    <source>
        <dbReference type="EMBL" id="MBD2187185.1"/>
    </source>
</evidence>
<name>A0ABR7ZUP6_9CYAN</name>
<dbReference type="RefSeq" id="WP_190402068.1">
    <property type="nucleotide sequence ID" value="NZ_JACJQB010000003.1"/>
</dbReference>
<protein>
    <submittedName>
        <fullName evidence="1">Pentapeptide repeat-containing protein</fullName>
    </submittedName>
</protein>
<dbReference type="EMBL" id="JACJQB010000003">
    <property type="protein sequence ID" value="MBD2187185.1"/>
    <property type="molecule type" value="Genomic_DNA"/>
</dbReference>
<dbReference type="Gene3D" id="2.160.20.80">
    <property type="entry name" value="E3 ubiquitin-protein ligase SopA"/>
    <property type="match status" value="2"/>
</dbReference>
<dbReference type="InterPro" id="IPR051082">
    <property type="entry name" value="Pentapeptide-BTB/POZ_domain"/>
</dbReference>
<dbReference type="InterPro" id="IPR001646">
    <property type="entry name" value="5peptide_repeat"/>
</dbReference>
<dbReference type="PANTHER" id="PTHR14136">
    <property type="entry name" value="BTB_POZ DOMAIN-CONTAINING PROTEIN KCTD9"/>
    <property type="match status" value="1"/>
</dbReference>
<gene>
    <name evidence="1" type="ORF">H6F41_03370</name>
</gene>
<sequence>MAFFRSPLKDKLGKHQLWLDSHGAQGQRFSAAGANFEKVDLSGVNLSKANLSGANLSAANLNEANLSEATLFGATLKGAKLKRANLSIALLSGVELQGAILVDAILQEAVLCEANLTGANLTGANLHKANLSLGIPEFVKVKNMQTLSIGSSIPFVAVNQTNLQEVDLSNADLSEANLDFANLCAANLKSANLSKAKLFAANLNRANCDGANLHSADLFRITALDTNFSRAILTDACIESWQINSNTQFDDVICDSIYLKHILKTLPDYLLRKYCDRRPFNPKAIFAQGDFIKFLQQEYAISK</sequence>